<evidence type="ECO:0000313" key="1">
    <source>
        <dbReference type="Proteomes" id="UP000887566"/>
    </source>
</evidence>
<organism evidence="1 2">
    <name type="scientific">Plectus sambesii</name>
    <dbReference type="NCBI Taxonomy" id="2011161"/>
    <lineage>
        <taxon>Eukaryota</taxon>
        <taxon>Metazoa</taxon>
        <taxon>Ecdysozoa</taxon>
        <taxon>Nematoda</taxon>
        <taxon>Chromadorea</taxon>
        <taxon>Plectida</taxon>
        <taxon>Plectina</taxon>
        <taxon>Plectoidea</taxon>
        <taxon>Plectidae</taxon>
        <taxon>Plectus</taxon>
    </lineage>
</organism>
<proteinExistence type="predicted"/>
<protein>
    <submittedName>
        <fullName evidence="2">Uncharacterized protein</fullName>
    </submittedName>
</protein>
<accession>A0A914VS74</accession>
<evidence type="ECO:0000313" key="2">
    <source>
        <dbReference type="WBParaSite" id="PSAMB.scaffold2330size23834.g17313.t1"/>
    </source>
</evidence>
<dbReference type="AlphaFoldDB" id="A0A914VS74"/>
<sequence>MEFVPCAPIYVVSIHCQHPVIQYNSKRWDDTILKFHSRVLDQRTRISYSINVLRARTSPTKVALVERNRGVAHIKLVNAVIVTNLDNPNTPHNCGAGNNTTTTAEVLAKRYMLEEQTKIRESRKRPHAAFDNAIDGVEEHYKAEYGQAVVDDIKVKLNSGYGFSS</sequence>
<name>A0A914VS74_9BILA</name>
<reference evidence="2" key="1">
    <citation type="submission" date="2022-11" db="UniProtKB">
        <authorList>
            <consortium name="WormBaseParasite"/>
        </authorList>
    </citation>
    <scope>IDENTIFICATION</scope>
</reference>
<keyword evidence="1" id="KW-1185">Reference proteome</keyword>
<dbReference type="WBParaSite" id="PSAMB.scaffold2330size23834.g17313.t1">
    <property type="protein sequence ID" value="PSAMB.scaffold2330size23834.g17313.t1"/>
    <property type="gene ID" value="PSAMB.scaffold2330size23834.g17313"/>
</dbReference>
<dbReference type="Proteomes" id="UP000887566">
    <property type="component" value="Unplaced"/>
</dbReference>